<evidence type="ECO:0000313" key="4">
    <source>
        <dbReference type="EMBL" id="KRY49716.1"/>
    </source>
</evidence>
<comment type="similarity">
    <text evidence="2">Belongs to the SEC2 family.</text>
</comment>
<comment type="caution">
    <text evidence="4">The sequence shown here is derived from an EMBL/GenBank/DDBJ whole genome shotgun (WGS) entry which is preliminary data.</text>
</comment>
<dbReference type="GO" id="GO:0005085">
    <property type="term" value="F:guanyl-nucleotide exchange factor activity"/>
    <property type="evidence" value="ECO:0007669"/>
    <property type="project" value="InterPro"/>
</dbReference>
<dbReference type="STRING" id="45882.A0A0V1CK74"/>
<evidence type="ECO:0000313" key="5">
    <source>
        <dbReference type="Proteomes" id="UP000054653"/>
    </source>
</evidence>
<evidence type="ECO:0000256" key="2">
    <source>
        <dbReference type="ARBA" id="ARBA00025794"/>
    </source>
</evidence>
<dbReference type="GO" id="GO:0006887">
    <property type="term" value="P:exocytosis"/>
    <property type="evidence" value="ECO:0007669"/>
    <property type="project" value="TreeGrafter"/>
</dbReference>
<proteinExistence type="inferred from homology"/>
<dbReference type="AlphaFoldDB" id="A0A0V1CK74"/>
<keyword evidence="5" id="KW-1185">Reference proteome</keyword>
<feature type="transmembrane region" description="Helical" evidence="3">
    <location>
        <begin position="518"/>
        <end position="539"/>
    </location>
</feature>
<feature type="transmembrane region" description="Helical" evidence="3">
    <location>
        <begin position="47"/>
        <end position="65"/>
    </location>
</feature>
<keyword evidence="3" id="KW-0472">Membrane</keyword>
<reference evidence="4 5" key="1">
    <citation type="submission" date="2015-01" db="EMBL/GenBank/DDBJ databases">
        <title>Evolution of Trichinella species and genotypes.</title>
        <authorList>
            <person name="Korhonen P.K."/>
            <person name="Edoardo P."/>
            <person name="Giuseppe L.R."/>
            <person name="Gasser R.B."/>
        </authorList>
    </citation>
    <scope>NUCLEOTIDE SEQUENCE [LARGE SCALE GENOMIC DNA]</scope>
    <source>
        <strain evidence="4">ISS120</strain>
    </source>
</reference>
<accession>A0A0V1CK74</accession>
<dbReference type="PANTHER" id="PTHR14430:SF0">
    <property type="entry name" value="SEC2P DOMAIN-CONTAINING PROTEIN"/>
    <property type="match status" value="1"/>
</dbReference>
<gene>
    <name evidence="4" type="primary">Rab3il1</name>
    <name evidence="4" type="ORF">T03_7828</name>
</gene>
<sequence>MAELSFCRWRISHGSIDRFYRHTSGGRLMIFGFVLARCWRSILRSKLILLLVHLVLLFLTGYGDVPHVAAKAAAKAVLSNYSFFCPLLALFSPTHLSSMKNDEQQHHTPALTSDNLNGEDQYQAVSEQSHAREDSLEKDRIIEDLQDHLGRAHEELMQWNLKCAKLQKIQESLDSEIHELTASLFQEAYRIVTEADSKRLYSEKLLTEAKGTVEMLQEEIKALKLLMGKNEVKVSPSRSLQEFSPSKIFKKPTLFEGKNGGPFCFLNTNKKSPSVVTRSVSEHDPLVDHDHPSLEIDPICHQEFTIWLENHDLTDIEHPFLKRIYNEDIYPCLNFTNTKLASLVCNSIVNNTIILENILASENEKAKICALTEMPRLCSYRMKIDNADQWHYISTFCRNRVLILLLCKRDKAATTVIAAICDLFTYLRYLAQGLVQHGRNIRRLCGNCTPSEKYRVRPSRLCQLSSVDIIDGREKVSFSQISLLPLGCVRVCSFVSNVPTQHHTFLSALIDTFCICKFVHFFINLFLLFPFASTLLMHIR</sequence>
<keyword evidence="1" id="KW-0175">Coiled coil</keyword>
<dbReference type="InterPro" id="IPR040351">
    <property type="entry name" value="RAB3IL/RAB3IP/Sec2"/>
</dbReference>
<dbReference type="PANTHER" id="PTHR14430">
    <property type="entry name" value="RABIN3-RELATED"/>
    <property type="match status" value="1"/>
</dbReference>
<dbReference type="Gene3D" id="1.20.5.4880">
    <property type="match status" value="1"/>
</dbReference>
<dbReference type="EMBL" id="JYDI01000168">
    <property type="protein sequence ID" value="KRY49716.1"/>
    <property type="molecule type" value="Genomic_DNA"/>
</dbReference>
<dbReference type="GO" id="GO:0070319">
    <property type="term" value="C:Golgi to plasma membrane transport vesicle"/>
    <property type="evidence" value="ECO:0007669"/>
    <property type="project" value="TreeGrafter"/>
</dbReference>
<evidence type="ECO:0000256" key="3">
    <source>
        <dbReference type="SAM" id="Phobius"/>
    </source>
</evidence>
<dbReference type="Proteomes" id="UP000054653">
    <property type="component" value="Unassembled WGS sequence"/>
</dbReference>
<organism evidence="4 5">
    <name type="scientific">Trichinella britovi</name>
    <name type="common">Parasitic roundworm</name>
    <dbReference type="NCBI Taxonomy" id="45882"/>
    <lineage>
        <taxon>Eukaryota</taxon>
        <taxon>Metazoa</taxon>
        <taxon>Ecdysozoa</taxon>
        <taxon>Nematoda</taxon>
        <taxon>Enoplea</taxon>
        <taxon>Dorylaimia</taxon>
        <taxon>Trichinellida</taxon>
        <taxon>Trichinellidae</taxon>
        <taxon>Trichinella</taxon>
    </lineage>
</organism>
<dbReference type="CDD" id="cd21044">
    <property type="entry name" value="Rab11BD_RAB3IP_like"/>
    <property type="match status" value="1"/>
</dbReference>
<evidence type="ECO:0000256" key="1">
    <source>
        <dbReference type="ARBA" id="ARBA00023054"/>
    </source>
</evidence>
<keyword evidence="3" id="KW-1133">Transmembrane helix</keyword>
<dbReference type="SUPFAM" id="SSF144284">
    <property type="entry name" value="Sec2 N-terminal region"/>
    <property type="match status" value="1"/>
</dbReference>
<protein>
    <submittedName>
        <fullName evidence="4">Rab-3A-interacting protein</fullName>
    </submittedName>
</protein>
<dbReference type="OrthoDB" id="5560525at2759"/>
<dbReference type="Pfam" id="PF25555">
    <property type="entry name" value="RAB3A-like_C"/>
    <property type="match status" value="1"/>
</dbReference>
<keyword evidence="3" id="KW-0812">Transmembrane</keyword>
<name>A0A0V1CK74_TRIBR</name>